<organism evidence="2 3">
    <name type="scientific">Thalassobacterium maritimum</name>
    <dbReference type="NCBI Taxonomy" id="3041265"/>
    <lineage>
        <taxon>Bacteria</taxon>
        <taxon>Pseudomonadati</taxon>
        <taxon>Verrucomicrobiota</taxon>
        <taxon>Opitutia</taxon>
        <taxon>Puniceicoccales</taxon>
        <taxon>Coraliomargaritaceae</taxon>
        <taxon>Thalassobacterium</taxon>
    </lineage>
</organism>
<dbReference type="EMBL" id="JARXHW010000102">
    <property type="protein sequence ID" value="MDQ8209643.1"/>
    <property type="molecule type" value="Genomic_DNA"/>
</dbReference>
<name>A0ABU1AZT7_9BACT</name>
<protein>
    <submittedName>
        <fullName evidence="2">Uncharacterized protein</fullName>
    </submittedName>
</protein>
<reference evidence="2 3" key="1">
    <citation type="submission" date="2023-04" db="EMBL/GenBank/DDBJ databases">
        <title>A novel bacteria isolated from coastal sediment.</title>
        <authorList>
            <person name="Liu X.-J."/>
            <person name="Du Z.-J."/>
        </authorList>
    </citation>
    <scope>NUCLEOTIDE SEQUENCE [LARGE SCALE GENOMIC DNA]</scope>
    <source>
        <strain evidence="2 3">SDUM461003</strain>
    </source>
</reference>
<evidence type="ECO:0000256" key="1">
    <source>
        <dbReference type="SAM" id="SignalP"/>
    </source>
</evidence>
<keyword evidence="3" id="KW-1185">Reference proteome</keyword>
<dbReference type="Proteomes" id="UP001225316">
    <property type="component" value="Unassembled WGS sequence"/>
</dbReference>
<keyword evidence="1" id="KW-0732">Signal</keyword>
<sequence>MKIIYPILSFFLSAPAFACLIDYPFEYLTQKSEVIIVGEIVKMDYDLQQKPPHDEYHYSVAYVKVDEVLKADGELKEGEFFTFHVESKQDGGTSASIYWDMGMKGTWFFMRDDEYKDWPVTYLKPSELSEQVRKELSYSYERRFDRSFNPHFGSIEGTWPKEWKDQEEIPLTTLISWLQVLRYYGQCNVHISLSDNLDPNIMIKKIDFDQSIMGFLRDIADQYDYLDFEFGNHQIILFDRRKAEPAASGQRR</sequence>
<dbReference type="RefSeq" id="WP_308952561.1">
    <property type="nucleotide sequence ID" value="NZ_JARXHW010000102.1"/>
</dbReference>
<feature type="chain" id="PRO_5045999479" evidence="1">
    <location>
        <begin position="19"/>
        <end position="252"/>
    </location>
</feature>
<gene>
    <name evidence="2" type="ORF">QEH52_19140</name>
</gene>
<comment type="caution">
    <text evidence="2">The sequence shown here is derived from an EMBL/GenBank/DDBJ whole genome shotgun (WGS) entry which is preliminary data.</text>
</comment>
<accession>A0ABU1AZT7</accession>
<feature type="signal peptide" evidence="1">
    <location>
        <begin position="1"/>
        <end position="18"/>
    </location>
</feature>
<evidence type="ECO:0000313" key="3">
    <source>
        <dbReference type="Proteomes" id="UP001225316"/>
    </source>
</evidence>
<evidence type="ECO:0000313" key="2">
    <source>
        <dbReference type="EMBL" id="MDQ8209643.1"/>
    </source>
</evidence>
<proteinExistence type="predicted"/>